<gene>
    <name evidence="1" type="ORF">CPB84DRAFT_1786305</name>
</gene>
<evidence type="ECO:0008006" key="3">
    <source>
        <dbReference type="Google" id="ProtNLM"/>
    </source>
</evidence>
<dbReference type="PANTHER" id="PTHR24148:SF64">
    <property type="entry name" value="HETEROKARYON INCOMPATIBILITY DOMAIN-CONTAINING PROTEIN"/>
    <property type="match status" value="1"/>
</dbReference>
<evidence type="ECO:0000313" key="2">
    <source>
        <dbReference type="Proteomes" id="UP000724874"/>
    </source>
</evidence>
<reference evidence="1" key="1">
    <citation type="submission" date="2020-11" db="EMBL/GenBank/DDBJ databases">
        <authorList>
            <consortium name="DOE Joint Genome Institute"/>
            <person name="Ahrendt S."/>
            <person name="Riley R."/>
            <person name="Andreopoulos W."/>
            <person name="LaButti K."/>
            <person name="Pangilinan J."/>
            <person name="Ruiz-duenas F.J."/>
            <person name="Barrasa J.M."/>
            <person name="Sanchez-Garcia M."/>
            <person name="Camarero S."/>
            <person name="Miyauchi S."/>
            <person name="Serrano A."/>
            <person name="Linde D."/>
            <person name="Babiker R."/>
            <person name="Drula E."/>
            <person name="Ayuso-Fernandez I."/>
            <person name="Pacheco R."/>
            <person name="Padilla G."/>
            <person name="Ferreira P."/>
            <person name="Barriuso J."/>
            <person name="Kellner H."/>
            <person name="Castanera R."/>
            <person name="Alfaro M."/>
            <person name="Ramirez L."/>
            <person name="Pisabarro A.G."/>
            <person name="Kuo A."/>
            <person name="Tritt A."/>
            <person name="Lipzen A."/>
            <person name="He G."/>
            <person name="Yan M."/>
            <person name="Ng V."/>
            <person name="Cullen D."/>
            <person name="Martin F."/>
            <person name="Rosso M.-N."/>
            <person name="Henrissat B."/>
            <person name="Hibbett D."/>
            <person name="Martinez A.T."/>
            <person name="Grigoriev I.V."/>
        </authorList>
    </citation>
    <scope>NUCLEOTIDE SEQUENCE</scope>
    <source>
        <strain evidence="1">AH 44721</strain>
    </source>
</reference>
<name>A0A9P5NIG5_GYMJU</name>
<comment type="caution">
    <text evidence="1">The sequence shown here is derived from an EMBL/GenBank/DDBJ whole genome shotgun (WGS) entry which is preliminary data.</text>
</comment>
<dbReference type="InterPro" id="IPR052895">
    <property type="entry name" value="HetReg/Transcr_Mod"/>
</dbReference>
<organism evidence="1 2">
    <name type="scientific">Gymnopilus junonius</name>
    <name type="common">Spectacular rustgill mushroom</name>
    <name type="synonym">Gymnopilus spectabilis subsp. junonius</name>
    <dbReference type="NCBI Taxonomy" id="109634"/>
    <lineage>
        <taxon>Eukaryota</taxon>
        <taxon>Fungi</taxon>
        <taxon>Dikarya</taxon>
        <taxon>Basidiomycota</taxon>
        <taxon>Agaricomycotina</taxon>
        <taxon>Agaricomycetes</taxon>
        <taxon>Agaricomycetidae</taxon>
        <taxon>Agaricales</taxon>
        <taxon>Agaricineae</taxon>
        <taxon>Hymenogastraceae</taxon>
        <taxon>Gymnopilus</taxon>
    </lineage>
</organism>
<sequence>MAIYDKLPTPQSTRILKFSPPLAADDSTTICCELMMISMTDPGPYYALSYVWGDPSFKEYTLICNGNGMKITHNLWAVLRRLG</sequence>
<dbReference type="EMBL" id="JADNYJ010000085">
    <property type="protein sequence ID" value="KAF8888413.1"/>
    <property type="molecule type" value="Genomic_DNA"/>
</dbReference>
<dbReference type="OrthoDB" id="5303367at2759"/>
<accession>A0A9P5NIG5</accession>
<protein>
    <recommendedName>
        <fullName evidence="3">Heterokaryon incompatibility domain-containing protein</fullName>
    </recommendedName>
</protein>
<dbReference type="PANTHER" id="PTHR24148">
    <property type="entry name" value="ANKYRIN REPEAT DOMAIN-CONTAINING PROTEIN 39 HOMOLOG-RELATED"/>
    <property type="match status" value="1"/>
</dbReference>
<proteinExistence type="predicted"/>
<dbReference type="Proteomes" id="UP000724874">
    <property type="component" value="Unassembled WGS sequence"/>
</dbReference>
<dbReference type="AlphaFoldDB" id="A0A9P5NIG5"/>
<evidence type="ECO:0000313" key="1">
    <source>
        <dbReference type="EMBL" id="KAF8888413.1"/>
    </source>
</evidence>
<keyword evidence="2" id="KW-1185">Reference proteome</keyword>